<dbReference type="InterPro" id="IPR045761">
    <property type="entry name" value="ODP_dom"/>
</dbReference>
<feature type="domain" description="Flavodoxin-like" evidence="8">
    <location>
        <begin position="267"/>
        <end position="409"/>
    </location>
</feature>
<dbReference type="SUPFAM" id="SSF56281">
    <property type="entry name" value="Metallo-hydrolase/oxidoreductase"/>
    <property type="match status" value="1"/>
</dbReference>
<dbReference type="Proteomes" id="UP000481033">
    <property type="component" value="Unassembled WGS sequence"/>
</dbReference>
<dbReference type="GO" id="GO:0016646">
    <property type="term" value="F:oxidoreductase activity, acting on the CH-NH group of donors, NAD or NADP as acceptor"/>
    <property type="evidence" value="ECO:0007669"/>
    <property type="project" value="UniProtKB-ARBA"/>
</dbReference>
<dbReference type="Pfam" id="PF00258">
    <property type="entry name" value="Flavodoxin_1"/>
    <property type="match status" value="1"/>
</dbReference>
<evidence type="ECO:0000256" key="4">
    <source>
        <dbReference type="ARBA" id="ARBA00022448"/>
    </source>
</evidence>
<keyword evidence="4" id="KW-0813">Transport</keyword>
<evidence type="ECO:0000256" key="6">
    <source>
        <dbReference type="ARBA" id="ARBA00023002"/>
    </source>
</evidence>
<comment type="caution">
    <text evidence="9">The sequence shown here is derived from an EMBL/GenBank/DDBJ whole genome shotgun (WGS) entry which is preliminary data.</text>
</comment>
<dbReference type="PANTHER" id="PTHR32145:SF32">
    <property type="entry name" value="DIFLAVIN FLAVOPROTEIN A 4-RELATED"/>
    <property type="match status" value="1"/>
</dbReference>
<evidence type="ECO:0000256" key="2">
    <source>
        <dbReference type="ARBA" id="ARBA00006098"/>
    </source>
</evidence>
<accession>A0A6M0RJC5</accession>
<evidence type="ECO:0000256" key="7">
    <source>
        <dbReference type="ARBA" id="ARBA00025633"/>
    </source>
</evidence>
<dbReference type="Pfam" id="PF19583">
    <property type="entry name" value="ODP"/>
    <property type="match status" value="1"/>
</dbReference>
<keyword evidence="10" id="KW-1185">Reference proteome</keyword>
<evidence type="ECO:0000256" key="1">
    <source>
        <dbReference type="ARBA" id="ARBA00001962"/>
    </source>
</evidence>
<evidence type="ECO:0000259" key="8">
    <source>
        <dbReference type="PROSITE" id="PS50902"/>
    </source>
</evidence>
<dbReference type="InterPro" id="IPR001279">
    <property type="entry name" value="Metallo-B-lactamas"/>
</dbReference>
<dbReference type="SMART" id="SM00903">
    <property type="entry name" value="Flavin_Reduct"/>
    <property type="match status" value="1"/>
</dbReference>
<dbReference type="InterPro" id="IPR029039">
    <property type="entry name" value="Flavoprotein-like_sf"/>
</dbReference>
<dbReference type="AlphaFoldDB" id="A0A6M0RJC5"/>
<dbReference type="Gene3D" id="2.30.110.10">
    <property type="entry name" value="Electron Transport, Fmn-binding Protein, Chain A"/>
    <property type="match status" value="1"/>
</dbReference>
<evidence type="ECO:0000313" key="9">
    <source>
        <dbReference type="EMBL" id="NEZ56296.1"/>
    </source>
</evidence>
<dbReference type="CDD" id="cd07709">
    <property type="entry name" value="flavodiiron_proteins_MBL-fold"/>
    <property type="match status" value="1"/>
</dbReference>
<organism evidence="9 10">
    <name type="scientific">Adonisia turfae CCMR0081</name>
    <dbReference type="NCBI Taxonomy" id="2292702"/>
    <lineage>
        <taxon>Bacteria</taxon>
        <taxon>Bacillati</taxon>
        <taxon>Cyanobacteriota</taxon>
        <taxon>Adonisia</taxon>
        <taxon>Adonisia turfae</taxon>
    </lineage>
</organism>
<dbReference type="InterPro" id="IPR001226">
    <property type="entry name" value="Flavodoxin_CS"/>
</dbReference>
<dbReference type="PROSITE" id="PS00201">
    <property type="entry name" value="FLAVODOXIN"/>
    <property type="match status" value="1"/>
</dbReference>
<sequence length="573" mass="63507">MTYTTPTISSTGSRPRDVQVADIGTQSQVLRSRTWDRLKFEIEYGRRRGTTANSYLIKSEKIALIDPPGESFTATYLATLQQQINPHNIDYIITSHVNSNRIVTLRGLQQIAPQATLVCSHPAFSTLKKSGLVWSVVPVRTGDTLDLGQGHRLSFISVPTPRWPDGLCTYDPTSEILYSDKLFGSHFCGNNIWDSHWRELNDDRRYYFDCLQAPQAKQVEVALDQFDAFSFKILAPGHGPLVRHSLSRFRQDYRQWCQEQTQRTLRVAVLYASAYGSTSTIAHAIAQGLTDNGVAVEAINCEYTPTETLTKVVADCDGFIIGSPTLGGHAPVQIQTALGTILANIPKTKLTGVFGSYGWSGEAIDLLQQKLRDAGYRFGFEPIRVQFSPDSTTLKICQTAATAFAQQLRKRSRQQVPRQTMVDIQTSRTAQALGRIIGSLCVVTFEHHSHHRAILTARISQASFAPPGIMMALPMGDDAISSLQTQDSFVLNILKEGRSIRRHFSYQKSCQIPVDQLNTEILQGGKPIFTDALAYLEGTIISQQTIGSHLLVYAHINNGQVLDKGGLTAIHQL</sequence>
<comment type="cofactor">
    <cofactor evidence="1">
        <name>Fe cation</name>
        <dbReference type="ChEBI" id="CHEBI:24875"/>
    </cofactor>
</comment>
<dbReference type="InterPro" id="IPR008254">
    <property type="entry name" value="Flavodoxin/NO_synth"/>
</dbReference>
<dbReference type="EMBL" id="QXHD01000004">
    <property type="protein sequence ID" value="NEZ56296.1"/>
    <property type="molecule type" value="Genomic_DNA"/>
</dbReference>
<dbReference type="Gene3D" id="3.40.50.360">
    <property type="match status" value="1"/>
</dbReference>
<reference evidence="9 10" key="1">
    <citation type="journal article" date="2020" name="Microb. Ecol.">
        <title>Ecogenomics of the Marine Benthic Filamentous Cyanobacterium Adonisia.</title>
        <authorList>
            <person name="Walter J.M."/>
            <person name="Coutinho F.H."/>
            <person name="Leomil L."/>
            <person name="Hargreaves P.I."/>
            <person name="Campeao M.E."/>
            <person name="Vieira V.V."/>
            <person name="Silva B.S."/>
            <person name="Fistarol G.O."/>
            <person name="Salomon P.S."/>
            <person name="Sawabe T."/>
            <person name="Mino S."/>
            <person name="Hosokawa M."/>
            <person name="Miyashita H."/>
            <person name="Maruyama F."/>
            <person name="van Verk M.C."/>
            <person name="Dutilh B.E."/>
            <person name="Thompson C.C."/>
            <person name="Thompson F.L."/>
        </authorList>
    </citation>
    <scope>NUCLEOTIDE SEQUENCE [LARGE SCALE GENOMIC DNA]</scope>
    <source>
        <strain evidence="9 10">CCMR0081</strain>
    </source>
</reference>
<dbReference type="RefSeq" id="WP_163698286.1">
    <property type="nucleotide sequence ID" value="NZ_QXHD01000004.1"/>
</dbReference>
<keyword evidence="5" id="KW-0249">Electron transport</keyword>
<dbReference type="GO" id="GO:0010181">
    <property type="term" value="F:FMN binding"/>
    <property type="evidence" value="ECO:0007669"/>
    <property type="project" value="InterPro"/>
</dbReference>
<dbReference type="InterPro" id="IPR002563">
    <property type="entry name" value="Flavin_Rdtase-like_dom"/>
</dbReference>
<comment type="similarity">
    <text evidence="2">In the C-terminal section; belongs to the flavodoxin reductase family.</text>
</comment>
<dbReference type="PANTHER" id="PTHR32145">
    <property type="entry name" value="DIFLAVIN FLAVOPROTEIN A 2-RELATED"/>
    <property type="match status" value="1"/>
</dbReference>
<dbReference type="SMART" id="SM00849">
    <property type="entry name" value="Lactamase_B"/>
    <property type="match status" value="1"/>
</dbReference>
<comment type="function">
    <text evidence="7">Mediates electron transfer from NADH to oxygen, reducing it to water. This modular protein has 3 redox cofactors, in other organisms the same activity requires 2 or 3 proteins.</text>
</comment>
<dbReference type="Gene3D" id="3.60.15.10">
    <property type="entry name" value="Ribonuclease Z/Hydroxyacylglutathione hydrolase-like"/>
    <property type="match status" value="1"/>
</dbReference>
<dbReference type="Pfam" id="PF01613">
    <property type="entry name" value="Flavin_Reduct"/>
    <property type="match status" value="1"/>
</dbReference>
<protein>
    <submittedName>
        <fullName evidence="9">Flavin oxidoreductase</fullName>
    </submittedName>
</protein>
<evidence type="ECO:0000256" key="5">
    <source>
        <dbReference type="ARBA" id="ARBA00022982"/>
    </source>
</evidence>
<dbReference type="InterPro" id="IPR036866">
    <property type="entry name" value="RibonucZ/Hydroxyglut_hydro"/>
</dbReference>
<proteinExistence type="inferred from homology"/>
<dbReference type="InterPro" id="IPR051285">
    <property type="entry name" value="NADH_oxidoreductase_modular"/>
</dbReference>
<keyword evidence="6" id="KW-0560">Oxidoreductase</keyword>
<dbReference type="PROSITE" id="PS50902">
    <property type="entry name" value="FLAVODOXIN_LIKE"/>
    <property type="match status" value="1"/>
</dbReference>
<evidence type="ECO:0000256" key="3">
    <source>
        <dbReference type="ARBA" id="ARBA00007121"/>
    </source>
</evidence>
<dbReference type="SUPFAM" id="SSF50475">
    <property type="entry name" value="FMN-binding split barrel"/>
    <property type="match status" value="1"/>
</dbReference>
<dbReference type="GO" id="GO:0009055">
    <property type="term" value="F:electron transfer activity"/>
    <property type="evidence" value="ECO:0007669"/>
    <property type="project" value="InterPro"/>
</dbReference>
<dbReference type="InterPro" id="IPR012349">
    <property type="entry name" value="Split_barrel_FMN-bd"/>
</dbReference>
<name>A0A6M0RJC5_9CYAN</name>
<gene>
    <name evidence="9" type="ORF">DXZ20_11560</name>
</gene>
<dbReference type="SUPFAM" id="SSF52218">
    <property type="entry name" value="Flavoproteins"/>
    <property type="match status" value="1"/>
</dbReference>
<comment type="similarity">
    <text evidence="3">In the N-terminal section; belongs to the zinc metallo-hydrolase group 3 family.</text>
</comment>
<evidence type="ECO:0000313" key="10">
    <source>
        <dbReference type="Proteomes" id="UP000481033"/>
    </source>
</evidence>